<feature type="compositionally biased region" description="Basic residues" evidence="1">
    <location>
        <begin position="1"/>
        <end position="15"/>
    </location>
</feature>
<dbReference type="EMBL" id="JBDJPC010000003">
    <property type="protein sequence ID" value="KAL1509093.1"/>
    <property type="molecule type" value="Genomic_DNA"/>
</dbReference>
<evidence type="ECO:0000256" key="1">
    <source>
        <dbReference type="SAM" id="MobiDB-lite"/>
    </source>
</evidence>
<feature type="compositionally biased region" description="Basic residues" evidence="1">
    <location>
        <begin position="118"/>
        <end position="127"/>
    </location>
</feature>
<dbReference type="Proteomes" id="UP001566132">
    <property type="component" value="Unassembled WGS sequence"/>
</dbReference>
<gene>
    <name evidence="2" type="ORF">ABEB36_003887</name>
</gene>
<protein>
    <submittedName>
        <fullName evidence="2">Uncharacterized protein</fullName>
    </submittedName>
</protein>
<feature type="region of interest" description="Disordered" evidence="1">
    <location>
        <begin position="114"/>
        <end position="195"/>
    </location>
</feature>
<comment type="caution">
    <text evidence="2">The sequence shown here is derived from an EMBL/GenBank/DDBJ whole genome shotgun (WGS) entry which is preliminary data.</text>
</comment>
<feature type="compositionally biased region" description="Polar residues" evidence="1">
    <location>
        <begin position="164"/>
        <end position="176"/>
    </location>
</feature>
<organism evidence="2 3">
    <name type="scientific">Hypothenemus hampei</name>
    <name type="common">Coffee berry borer</name>
    <dbReference type="NCBI Taxonomy" id="57062"/>
    <lineage>
        <taxon>Eukaryota</taxon>
        <taxon>Metazoa</taxon>
        <taxon>Ecdysozoa</taxon>
        <taxon>Arthropoda</taxon>
        <taxon>Hexapoda</taxon>
        <taxon>Insecta</taxon>
        <taxon>Pterygota</taxon>
        <taxon>Neoptera</taxon>
        <taxon>Endopterygota</taxon>
        <taxon>Coleoptera</taxon>
        <taxon>Polyphaga</taxon>
        <taxon>Cucujiformia</taxon>
        <taxon>Curculionidae</taxon>
        <taxon>Scolytinae</taxon>
        <taxon>Hypothenemus</taxon>
    </lineage>
</organism>
<dbReference type="AlphaFoldDB" id="A0ABD1F1G7"/>
<reference evidence="2 3" key="1">
    <citation type="submission" date="2024-05" db="EMBL/GenBank/DDBJ databases">
        <title>Genetic variation in Jamaican populations of the coffee berry borer (Hypothenemus hampei).</title>
        <authorList>
            <person name="Errbii M."/>
            <person name="Myrie A."/>
        </authorList>
    </citation>
    <scope>NUCLEOTIDE SEQUENCE [LARGE SCALE GENOMIC DNA]</scope>
    <source>
        <strain evidence="2">JA-Hopewell-2020-01-JO</strain>
        <tissue evidence="2">Whole body</tissue>
    </source>
</reference>
<accession>A0ABD1F1G7</accession>
<sequence>MEGAHRQFHPMKRRATPIPVAPPRIPTPMPVVGNNNNGPRSISVKTDDQSGKNNHLPSALDGQQQQQQQRLISKTPFRLLDNDVKTAWINPRLMSKIDLEVIKHTDYVPPHERNMNGRQHHHQHHVRPSSCGRVHDREWEAPPMNGRGGTRQHGVLSSSASSSVPTATQSGTTDSTGVVVRRASRSKPAAGASFRAKTSTTIMPLNAAKLCATKNRSPLNNNNNKVSCMRPGTVSSLTRVPPRGVVMPSSGIQGHHHRGVALTATTTTATSGYHQQNVVYDSATAVFGVFAETKYVYAVNGVSGHLAQASAAAAFFARDLWIYIECQCLHFSLLYLM</sequence>
<name>A0ABD1F1G7_HYPHA</name>
<feature type="compositionally biased region" description="Pro residues" evidence="1">
    <location>
        <begin position="19"/>
        <end position="29"/>
    </location>
</feature>
<feature type="compositionally biased region" description="Low complexity" evidence="1">
    <location>
        <begin position="30"/>
        <end position="39"/>
    </location>
</feature>
<evidence type="ECO:0000313" key="2">
    <source>
        <dbReference type="EMBL" id="KAL1509093.1"/>
    </source>
</evidence>
<keyword evidence="3" id="KW-1185">Reference proteome</keyword>
<feature type="region of interest" description="Disordered" evidence="1">
    <location>
        <begin position="1"/>
        <end position="66"/>
    </location>
</feature>
<proteinExistence type="predicted"/>
<evidence type="ECO:0000313" key="3">
    <source>
        <dbReference type="Proteomes" id="UP001566132"/>
    </source>
</evidence>